<keyword evidence="2" id="KW-0479">Metal-binding</keyword>
<dbReference type="GO" id="GO:0008270">
    <property type="term" value="F:zinc ion binding"/>
    <property type="evidence" value="ECO:0007669"/>
    <property type="project" value="UniProtKB-KW"/>
</dbReference>
<organism evidence="6 7">
    <name type="scientific">Polysphondylium violaceum</name>
    <dbReference type="NCBI Taxonomy" id="133409"/>
    <lineage>
        <taxon>Eukaryota</taxon>
        <taxon>Amoebozoa</taxon>
        <taxon>Evosea</taxon>
        <taxon>Eumycetozoa</taxon>
        <taxon>Dictyostelia</taxon>
        <taxon>Dictyosteliales</taxon>
        <taxon>Dictyosteliaceae</taxon>
        <taxon>Polysphondylium</taxon>
    </lineage>
</organism>
<dbReference type="CDD" id="cd20071">
    <property type="entry name" value="SET_SMYD"/>
    <property type="match status" value="1"/>
</dbReference>
<evidence type="ECO:0000256" key="4">
    <source>
        <dbReference type="ARBA" id="ARBA00022833"/>
    </source>
</evidence>
<proteinExistence type="predicted"/>
<dbReference type="InterPro" id="IPR002893">
    <property type="entry name" value="Znf_MYND"/>
</dbReference>
<dbReference type="PANTHER" id="PTHR12197:SF251">
    <property type="entry name" value="EG:BACR7C10.4 PROTEIN"/>
    <property type="match status" value="1"/>
</dbReference>
<dbReference type="Gene3D" id="2.170.270.10">
    <property type="entry name" value="SET domain"/>
    <property type="match status" value="1"/>
</dbReference>
<dbReference type="Proteomes" id="UP000695562">
    <property type="component" value="Unassembled WGS sequence"/>
</dbReference>
<dbReference type="EMBL" id="AJWJ01000792">
    <property type="protein sequence ID" value="KAF2068944.1"/>
    <property type="molecule type" value="Genomic_DNA"/>
</dbReference>
<dbReference type="SMART" id="SM00317">
    <property type="entry name" value="SET"/>
    <property type="match status" value="1"/>
</dbReference>
<evidence type="ECO:0000256" key="3">
    <source>
        <dbReference type="ARBA" id="ARBA00022771"/>
    </source>
</evidence>
<name>A0A8J4PLT3_9MYCE</name>
<keyword evidence="3" id="KW-0863">Zinc-finger</keyword>
<gene>
    <name evidence="6" type="ORF">CYY_009739</name>
</gene>
<keyword evidence="7" id="KW-1185">Reference proteome</keyword>
<dbReference type="Pfam" id="PF00856">
    <property type="entry name" value="SET"/>
    <property type="match status" value="1"/>
</dbReference>
<evidence type="ECO:0000256" key="2">
    <source>
        <dbReference type="ARBA" id="ARBA00022723"/>
    </source>
</evidence>
<dbReference type="InterPro" id="IPR001214">
    <property type="entry name" value="SET_dom"/>
</dbReference>
<dbReference type="AlphaFoldDB" id="A0A8J4PLT3"/>
<dbReference type="Pfam" id="PF01753">
    <property type="entry name" value="zf-MYND"/>
    <property type="match status" value="1"/>
</dbReference>
<dbReference type="InterPro" id="IPR046341">
    <property type="entry name" value="SET_dom_sf"/>
</dbReference>
<keyword evidence="4" id="KW-0862">Zinc</keyword>
<sequence length="450" mass="52316">MDCRDIDNNKIFKTYYNKNIQLKKSDTEGRYLIAAKDISVGEVLLKCKSFYGIASDQYKKQVCYQCIKPIEQFSSSSSSSSCQSQKSIDNNNVLKCDGCNEVFYCSSKCKSLNIEQHKHYECRFIKKLKVPSFNKFKFQSDSFTEVRMILGILSRYYMDKILNQPFIVDEINSGDGIDDEQEYLTNVLDDVFDLVENQITDQNNKGAKERVDELVEFITDILYDVLLKGLKAKLNKKSISLSNSNSNIQENEVEQQQQQQQQQQLEKFEIIEKQFNQLVKLIRPLICKVRCNQFGIWSKKDKCLGVAVSPSSSYFNHSCIPNCADIRDGKYMKFISLYPIKKGTPLCISYLDLDRTKESRNEDLKLGYYFECRCQRCLDTTDQCDNWISKFYCETQKCDGLYYSITDISSSSSNHDNDETIDKDIKLICTYCDRIKIVKYDFFDNQPLLL</sequence>
<feature type="domain" description="SET" evidence="5">
    <location>
        <begin position="18"/>
        <end position="351"/>
    </location>
</feature>
<protein>
    <recommendedName>
        <fullName evidence="5">SET domain-containing protein</fullName>
    </recommendedName>
</protein>
<dbReference type="SUPFAM" id="SSF144232">
    <property type="entry name" value="HIT/MYND zinc finger-like"/>
    <property type="match status" value="1"/>
</dbReference>
<accession>A0A8J4PLT3</accession>
<comment type="caution">
    <text evidence="6">The sequence shown here is derived from an EMBL/GenBank/DDBJ whole genome shotgun (WGS) entry which is preliminary data.</text>
</comment>
<dbReference type="SUPFAM" id="SSF82199">
    <property type="entry name" value="SET domain"/>
    <property type="match status" value="1"/>
</dbReference>
<evidence type="ECO:0000313" key="7">
    <source>
        <dbReference type="Proteomes" id="UP000695562"/>
    </source>
</evidence>
<dbReference type="GO" id="GO:0005634">
    <property type="term" value="C:nucleus"/>
    <property type="evidence" value="ECO:0007669"/>
    <property type="project" value="TreeGrafter"/>
</dbReference>
<dbReference type="OrthoDB" id="18248at2759"/>
<dbReference type="PANTHER" id="PTHR12197">
    <property type="entry name" value="HISTONE-LYSINE N-METHYLTRANSFERASE SMYD"/>
    <property type="match status" value="1"/>
</dbReference>
<comment type="function">
    <text evidence="1">Probable methyltransferase.</text>
</comment>
<reference evidence="6" key="1">
    <citation type="submission" date="2020-01" db="EMBL/GenBank/DDBJ databases">
        <title>Development of genomics and gene disruption for Polysphondylium violaceum indicates a role for the polyketide synthase stlB in stalk morphogenesis.</title>
        <authorList>
            <person name="Narita B."/>
            <person name="Kawabe Y."/>
            <person name="Kin K."/>
            <person name="Saito T."/>
            <person name="Gibbs R."/>
            <person name="Kuspa A."/>
            <person name="Muzny D."/>
            <person name="Queller D."/>
            <person name="Richards S."/>
            <person name="Strassman J."/>
            <person name="Sucgang R."/>
            <person name="Worley K."/>
            <person name="Schaap P."/>
        </authorList>
    </citation>
    <scope>NUCLEOTIDE SEQUENCE</scope>
    <source>
        <strain evidence="6">QSvi11</strain>
    </source>
</reference>
<dbReference type="InterPro" id="IPR050869">
    <property type="entry name" value="H3K4_H4K5_MeTrfase"/>
</dbReference>
<evidence type="ECO:0000256" key="1">
    <source>
        <dbReference type="ARBA" id="ARBA00004038"/>
    </source>
</evidence>
<evidence type="ECO:0000313" key="6">
    <source>
        <dbReference type="EMBL" id="KAF2068944.1"/>
    </source>
</evidence>
<dbReference type="PROSITE" id="PS50280">
    <property type="entry name" value="SET"/>
    <property type="match status" value="1"/>
</dbReference>
<evidence type="ECO:0000259" key="5">
    <source>
        <dbReference type="PROSITE" id="PS50280"/>
    </source>
</evidence>